<evidence type="ECO:0000313" key="4">
    <source>
        <dbReference type="Proteomes" id="UP000240317"/>
    </source>
</evidence>
<comment type="caution">
    <text evidence="3">The sequence shown here is derived from an EMBL/GenBank/DDBJ whole genome shotgun (WGS) entry which is preliminary data.</text>
</comment>
<organism evidence="3 4">
    <name type="scientific">Deinococcus arcticus</name>
    <dbReference type="NCBI Taxonomy" id="2136176"/>
    <lineage>
        <taxon>Bacteria</taxon>
        <taxon>Thermotogati</taxon>
        <taxon>Deinococcota</taxon>
        <taxon>Deinococci</taxon>
        <taxon>Deinococcales</taxon>
        <taxon>Deinococcaceae</taxon>
        <taxon>Deinococcus</taxon>
    </lineage>
</organism>
<dbReference type="Proteomes" id="UP000240317">
    <property type="component" value="Unassembled WGS sequence"/>
</dbReference>
<feature type="domain" description="DUF11" evidence="2">
    <location>
        <begin position="600"/>
        <end position="708"/>
    </location>
</feature>
<dbReference type="SUPFAM" id="SSF117074">
    <property type="entry name" value="Hypothetical protein PA1324"/>
    <property type="match status" value="1"/>
</dbReference>
<name>A0A2T3W6C9_9DEIO</name>
<feature type="signal peptide" evidence="1">
    <location>
        <begin position="1"/>
        <end position="24"/>
    </location>
</feature>
<gene>
    <name evidence="3" type="ORF">C8263_12635</name>
</gene>
<evidence type="ECO:0000313" key="3">
    <source>
        <dbReference type="EMBL" id="PTA67412.1"/>
    </source>
</evidence>
<keyword evidence="1" id="KW-0732">Signal</keyword>
<dbReference type="Gene3D" id="2.60.40.1170">
    <property type="entry name" value="Mu homology domain, subdomain B"/>
    <property type="match status" value="1"/>
</dbReference>
<evidence type="ECO:0000256" key="1">
    <source>
        <dbReference type="SAM" id="SignalP"/>
    </source>
</evidence>
<feature type="domain" description="DUF11" evidence="2">
    <location>
        <begin position="200"/>
        <end position="320"/>
    </location>
</feature>
<protein>
    <recommendedName>
        <fullName evidence="2">DUF11 domain-containing protein</fullName>
    </recommendedName>
</protein>
<evidence type="ECO:0000259" key="2">
    <source>
        <dbReference type="Pfam" id="PF01345"/>
    </source>
</evidence>
<feature type="domain" description="DUF11" evidence="2">
    <location>
        <begin position="485"/>
        <end position="593"/>
    </location>
</feature>
<dbReference type="Gene3D" id="2.60.40.740">
    <property type="match status" value="1"/>
</dbReference>
<dbReference type="InterPro" id="IPR051172">
    <property type="entry name" value="Chlamydia_OmcB"/>
</dbReference>
<dbReference type="AlphaFoldDB" id="A0A2T3W6C9"/>
<dbReference type="InterPro" id="IPR047589">
    <property type="entry name" value="DUF11_rpt"/>
</dbReference>
<dbReference type="Pfam" id="PF01345">
    <property type="entry name" value="DUF11"/>
    <property type="match status" value="3"/>
</dbReference>
<dbReference type="OrthoDB" id="9773411at2"/>
<sequence>MKRSPVLSATLALTGLLCASSAWAAGTPAGTEIINQATAEFEPPVPTDPGRVTSNAVRTVVQAVCAVSVTPDGTLAQPAFTAALLPGERAVFAYTVVNTGNTSGEFPVAARTEAGSTLTPPVRAVRDLNGNGQPDAGEPAVSSLTLAPDERVPVLLVVETSSADSAQGDAYVNLVASCAGGENPDSNNVSLVRVGPPPVLGVAKTFSPALVRPGSETTVTVTTRNSGQGESREVVLTDLLDAQLAQGLVFVPGSARTTAGTLEYTTDGVTWSAQETAPVRGVRVRVASLAPSAALTLTFRMLATPQAEGRVIPNTATARTGGREASGTASADVRYLPAVAIGPVGNPEAPEGSAADTQQKPFAVVGQQVCFDHTAKNTGDVRDTFRLTVTYPQGAARAQFLTATGQPLTQPLVLDPGQTAFVRVCYDIQAGPLDALITITGDRGTSNATRDQVAAVEGGLPELRKSYAATTQGSGGAVVPVPAGGTVAAGDTVTYTLSVRNPYTQPLTGAVVTDALPAHVDFRSASAGGVVSGQPGAQTVTWNLGTLAPGETRTLTVVTQVSTRAVDGEALRNIFNLVTTELPSPLPSNEVATPVWTAQLLIRKDVSAPEATFGDRLTYTLNITNASATTAIVNATVTDTPARGLEYIPGTSLLGGQPMPDPAIEGGVLRWTLAEIPAGATVSITYQTRVTPEATGQLVNTVMVSGTGAGGVARAIASNRATATTKLNPLKFAPLADLVGTVFVDRNRNGLFDPLLDTPVPGARVLLAGGRQVLTDPAGRYSFPNVPLGTHALRLDPASAPFPPLQVPQGGGLSGTQTVYVRGLTSVDFPLAPLGGDIDALRRTVLVVGDVRVEKAVYAVNGGYVVVLRVLSPRALDDVNLTDPLPDGAVLKDGRNTYSGSLGAGEKVLTYRFDWTGEPRAATTDPSLSWRY</sequence>
<dbReference type="InterPro" id="IPR013783">
    <property type="entry name" value="Ig-like_fold"/>
</dbReference>
<accession>A0A2T3W6C9</accession>
<dbReference type="InterPro" id="IPR001434">
    <property type="entry name" value="OmcB-like_DUF11"/>
</dbReference>
<dbReference type="NCBIfam" id="TIGR01451">
    <property type="entry name" value="B_ant_repeat"/>
    <property type="match status" value="2"/>
</dbReference>
<feature type="chain" id="PRO_5015718817" description="DUF11 domain-containing protein" evidence="1">
    <location>
        <begin position="25"/>
        <end position="932"/>
    </location>
</feature>
<dbReference type="RefSeq" id="WP_107138496.1">
    <property type="nucleotide sequence ID" value="NZ_PYSV01000012.1"/>
</dbReference>
<dbReference type="EMBL" id="PYSV01000012">
    <property type="protein sequence ID" value="PTA67412.1"/>
    <property type="molecule type" value="Genomic_DNA"/>
</dbReference>
<dbReference type="Gene3D" id="2.60.40.10">
    <property type="entry name" value="Immunoglobulins"/>
    <property type="match status" value="1"/>
</dbReference>
<reference evidence="3 4" key="1">
    <citation type="submission" date="2018-03" db="EMBL/GenBank/DDBJ databases">
        <title>Draft genome of Deinococcus sp. OD32.</title>
        <authorList>
            <person name="Wang X.-P."/>
            <person name="Du Z.-J."/>
        </authorList>
    </citation>
    <scope>NUCLEOTIDE SEQUENCE [LARGE SCALE GENOMIC DNA]</scope>
    <source>
        <strain evidence="3 4">OD32</strain>
    </source>
</reference>
<proteinExistence type="predicted"/>
<keyword evidence="4" id="KW-1185">Reference proteome</keyword>
<dbReference type="PANTHER" id="PTHR34819">
    <property type="entry name" value="LARGE CYSTEINE-RICH PERIPLASMIC PROTEIN OMCB"/>
    <property type="match status" value="1"/>
</dbReference>
<dbReference type="PANTHER" id="PTHR34819:SF3">
    <property type="entry name" value="CELL SURFACE PROTEIN"/>
    <property type="match status" value="1"/>
</dbReference>